<dbReference type="CDD" id="cd18672">
    <property type="entry name" value="PIN_FAM120B-like"/>
    <property type="match status" value="1"/>
</dbReference>
<dbReference type="SUPFAM" id="SSF88723">
    <property type="entry name" value="PIN domain-like"/>
    <property type="match status" value="1"/>
</dbReference>
<evidence type="ECO:0000313" key="3">
    <source>
        <dbReference type="Proteomes" id="UP000694891"/>
    </source>
</evidence>
<dbReference type="GeneID" id="103360824"/>
<comment type="similarity">
    <text evidence="1">Belongs to the constitutive coactivator of PPAR-gamma family.</text>
</comment>
<dbReference type="RefSeq" id="XP_008284953.1">
    <property type="nucleotide sequence ID" value="XM_008286731.1"/>
</dbReference>
<dbReference type="CTD" id="84498"/>
<reference evidence="4" key="1">
    <citation type="submission" date="2025-08" db="UniProtKB">
        <authorList>
            <consortium name="RefSeq"/>
        </authorList>
    </citation>
    <scope>IDENTIFICATION</scope>
</reference>
<protein>
    <submittedName>
        <fullName evidence="4">Constitutive coactivator of peroxisome proliferator-activated receptor gamma</fullName>
    </submittedName>
</protein>
<dbReference type="AlphaFoldDB" id="A0A9Y4N789"/>
<name>A0A9Y4N789_9TELE</name>
<dbReference type="GO" id="GO:0005634">
    <property type="term" value="C:nucleus"/>
    <property type="evidence" value="ECO:0007669"/>
    <property type="project" value="TreeGrafter"/>
</dbReference>
<sequence>MGVRGLQSFMERCCPEACVTVNLRDMARQHAAKSQQASTTSPTLVVDGMACLRHWYSCKDWVCGGQWKEYMDVLKRWVEAFTSAGIRLVFFFDGVVEEQKRQEWVKRRRRVNGEISKMFCYIKQHGEQPGRELFCLPSGLATFTRFALRSLGQEVFCTVREADYEIATYARQHGSMGILGQDSDFIIYDSAPVFSVTKLWMKRLTTVMYDRQQLCRTLGLAVTQLPLLACLLGNDIVSEGQMQHIRDNAMATYRKNNPTPHPGAPQGQVVLAVSQLVSSLWKKEEELTGLVPQSLNLSAPDRELLMRGVCFYLLPGQKAHIDDISALPSAFDKHVSPEILKACREKHVAAEGFMVYSVVCEGVTECSNTLEDEEDAELLPQALVYKPCRQRIYGLLLLRQDGSTVDRPAIKEWFVFPGNPLKEPDMVHPVPVSLPAGDPPTLDVLWFSSGPEVSALRLTTFLSIFECLDISELYGAIEDPLLAALCLTTYIVLQVQTLSQEDVDAYLSQAVCLRLKSPQELQQIELPFLSSRAVQLGSLYVRGLSHLLGANCASGCPLPSAALMPWHSFDGRLFHSKYLLAHSGTEKTELLDSDPSCLSVFLLLREKLTETCRKRGRVLESRPNTPKQSFKTTPGATYRDRHTGRPPGGDEGWRGRGETTGGHRHERGWRERGEERRGQFDNRERLWETGGHRGGGGGGGQYFHSFQPHYHDGGAQNMNRPPKRSRGRSYNNRGRYQLAPRCSS</sequence>
<feature type="compositionally biased region" description="Polar residues" evidence="2">
    <location>
        <begin position="622"/>
        <end position="635"/>
    </location>
</feature>
<feature type="region of interest" description="Disordered" evidence="2">
    <location>
        <begin position="615"/>
        <end position="744"/>
    </location>
</feature>
<keyword evidence="3" id="KW-1185">Reference proteome</keyword>
<evidence type="ECO:0000256" key="1">
    <source>
        <dbReference type="ARBA" id="ARBA00009495"/>
    </source>
</evidence>
<gene>
    <name evidence="4" type="primary">fam120b</name>
</gene>
<accession>A0A9Y4N789</accession>
<dbReference type="Proteomes" id="UP000694891">
    <property type="component" value="Unplaced"/>
</dbReference>
<proteinExistence type="inferred from homology"/>
<dbReference type="InterPro" id="IPR029060">
    <property type="entry name" value="PIN-like_dom_sf"/>
</dbReference>
<feature type="compositionally biased region" description="Gly residues" evidence="2">
    <location>
        <begin position="692"/>
        <end position="701"/>
    </location>
</feature>
<evidence type="ECO:0000313" key="4">
    <source>
        <dbReference type="RefSeq" id="XP_008284953.1"/>
    </source>
</evidence>
<feature type="compositionally biased region" description="Basic and acidic residues" evidence="2">
    <location>
        <begin position="651"/>
        <end position="691"/>
    </location>
</feature>
<dbReference type="PANTHER" id="PTHR15976">
    <property type="entry name" value="CONSTITUTIVE COACTIVATOR OF PEROXISOME PROLIFERATOR-ACTIVATED RECEPTOR GAMMA"/>
    <property type="match status" value="1"/>
</dbReference>
<dbReference type="InterPro" id="IPR026784">
    <property type="entry name" value="Coact_PPARg"/>
</dbReference>
<evidence type="ECO:0000256" key="2">
    <source>
        <dbReference type="SAM" id="MobiDB-lite"/>
    </source>
</evidence>
<dbReference type="PANTHER" id="PTHR15976:SF17">
    <property type="entry name" value="CONSTITUTIVE COACTIVATOR OF PEROXISOME PROLIFERATOR-ACTIVATED RECEPTOR GAMMA"/>
    <property type="match status" value="1"/>
</dbReference>
<dbReference type="Gene3D" id="3.40.50.1010">
    <property type="entry name" value="5'-nuclease"/>
    <property type="match status" value="1"/>
</dbReference>
<organism evidence="3 4">
    <name type="scientific">Stegastes partitus</name>
    <name type="common">bicolor damselfish</name>
    <dbReference type="NCBI Taxonomy" id="144197"/>
    <lineage>
        <taxon>Eukaryota</taxon>
        <taxon>Metazoa</taxon>
        <taxon>Chordata</taxon>
        <taxon>Craniata</taxon>
        <taxon>Vertebrata</taxon>
        <taxon>Euteleostomi</taxon>
        <taxon>Actinopterygii</taxon>
        <taxon>Neopterygii</taxon>
        <taxon>Teleostei</taxon>
        <taxon>Neoteleostei</taxon>
        <taxon>Acanthomorphata</taxon>
        <taxon>Ovalentaria</taxon>
        <taxon>Pomacentridae</taxon>
        <taxon>Stegastes</taxon>
    </lineage>
</organism>
<keyword evidence="4" id="KW-0675">Receptor</keyword>